<evidence type="ECO:0000256" key="5">
    <source>
        <dbReference type="ARBA" id="ARBA00022605"/>
    </source>
</evidence>
<evidence type="ECO:0000256" key="6">
    <source>
        <dbReference type="ARBA" id="ARBA00022679"/>
    </source>
</evidence>
<proteinExistence type="inferred from homology"/>
<evidence type="ECO:0000256" key="2">
    <source>
        <dbReference type="ARBA" id="ARBA00009145"/>
    </source>
</evidence>
<keyword evidence="5" id="KW-0028">Amino-acid biosynthesis</keyword>
<dbReference type="Gene3D" id="3.40.630.30">
    <property type="match status" value="1"/>
</dbReference>
<reference evidence="10 11" key="1">
    <citation type="journal article" date="2008" name="Science">
        <title>The Physcomitrella genome reveals evolutionary insights into the conquest of land by plants.</title>
        <authorList>
            <person name="Rensing S."/>
            <person name="Lang D."/>
            <person name="Zimmer A."/>
            <person name="Terry A."/>
            <person name="Salamov A."/>
            <person name="Shapiro H."/>
            <person name="Nishiyama T."/>
            <person name="Perroud P.-F."/>
            <person name="Lindquist E."/>
            <person name="Kamisugi Y."/>
            <person name="Tanahashi T."/>
            <person name="Sakakibara K."/>
            <person name="Fujita T."/>
            <person name="Oishi K."/>
            <person name="Shin-I T."/>
            <person name="Kuroki Y."/>
            <person name="Toyoda A."/>
            <person name="Suzuki Y."/>
            <person name="Hashimoto A."/>
            <person name="Yamaguchi K."/>
            <person name="Sugano A."/>
            <person name="Kohara Y."/>
            <person name="Fujiyama A."/>
            <person name="Anterola A."/>
            <person name="Aoki S."/>
            <person name="Ashton N."/>
            <person name="Barbazuk W.B."/>
            <person name="Barker E."/>
            <person name="Bennetzen J."/>
            <person name="Bezanilla M."/>
            <person name="Blankenship R."/>
            <person name="Cho S.H."/>
            <person name="Dutcher S."/>
            <person name="Estelle M."/>
            <person name="Fawcett J.A."/>
            <person name="Gundlach H."/>
            <person name="Hanada K."/>
            <person name="Heyl A."/>
            <person name="Hicks K.A."/>
            <person name="Hugh J."/>
            <person name="Lohr M."/>
            <person name="Mayer K."/>
            <person name="Melkozernov A."/>
            <person name="Murata T."/>
            <person name="Nelson D."/>
            <person name="Pils B."/>
            <person name="Prigge M."/>
            <person name="Reiss B."/>
            <person name="Renner T."/>
            <person name="Rombauts S."/>
            <person name="Rushton P."/>
            <person name="Sanderfoot A."/>
            <person name="Schween G."/>
            <person name="Shiu S.-H."/>
            <person name="Stueber K."/>
            <person name="Theodoulou F.L."/>
            <person name="Tu H."/>
            <person name="Van de Peer Y."/>
            <person name="Verrier P.J."/>
            <person name="Waters E."/>
            <person name="Wood A."/>
            <person name="Yang L."/>
            <person name="Cove D."/>
            <person name="Cuming A."/>
            <person name="Hasebe M."/>
            <person name="Lucas S."/>
            <person name="Mishler D.B."/>
            <person name="Reski R."/>
            <person name="Grigoriev I."/>
            <person name="Quatrano R.S."/>
            <person name="Boore J.L."/>
        </authorList>
    </citation>
    <scope>NUCLEOTIDE SEQUENCE [LARGE SCALE GENOMIC DNA]</scope>
    <source>
        <strain evidence="10 11">cv. Gransden 2004</strain>
    </source>
</reference>
<comment type="catalytic activity">
    <reaction evidence="8">
        <text>L-glutamate + acetyl-CoA = N-acetyl-L-glutamate + CoA + H(+)</text>
        <dbReference type="Rhea" id="RHEA:24292"/>
        <dbReference type="ChEBI" id="CHEBI:15378"/>
        <dbReference type="ChEBI" id="CHEBI:29985"/>
        <dbReference type="ChEBI" id="CHEBI:44337"/>
        <dbReference type="ChEBI" id="CHEBI:57287"/>
        <dbReference type="ChEBI" id="CHEBI:57288"/>
        <dbReference type="EC" id="2.3.1.1"/>
    </reaction>
</comment>
<evidence type="ECO:0000256" key="8">
    <source>
        <dbReference type="ARBA" id="ARBA00048372"/>
    </source>
</evidence>
<dbReference type="EnsemblPlants" id="Pp3c2_3880V3.3">
    <property type="protein sequence ID" value="Pp3c2_3880V3.3"/>
    <property type="gene ID" value="Pp3c2_3880"/>
</dbReference>
<dbReference type="Pfam" id="PF00696">
    <property type="entry name" value="AA_kinase"/>
    <property type="match status" value="1"/>
</dbReference>
<dbReference type="SUPFAM" id="SSF53633">
    <property type="entry name" value="Carbamate kinase-like"/>
    <property type="match status" value="2"/>
</dbReference>
<dbReference type="GO" id="GO:0004042">
    <property type="term" value="F:L-glutamate N-acetyltransferase activity"/>
    <property type="evidence" value="ECO:0007669"/>
    <property type="project" value="InterPro"/>
</dbReference>
<dbReference type="GeneID" id="112279201"/>
<dbReference type="CDD" id="cd04237">
    <property type="entry name" value="AAK_NAGS-ABP"/>
    <property type="match status" value="1"/>
</dbReference>
<dbReference type="PROSITE" id="PS51186">
    <property type="entry name" value="GNAT"/>
    <property type="match status" value="1"/>
</dbReference>
<dbReference type="InterPro" id="IPR033719">
    <property type="entry name" value="NAGS_kin"/>
</dbReference>
<dbReference type="GO" id="GO:0004358">
    <property type="term" value="F:L-glutamate N-acetyltransferase activity, acting on acetyl-L-ornithine as donor"/>
    <property type="evidence" value="ECO:0000318"/>
    <property type="project" value="GO_Central"/>
</dbReference>
<dbReference type="CDD" id="cd04301">
    <property type="entry name" value="NAT_SF"/>
    <property type="match status" value="1"/>
</dbReference>
<dbReference type="UniPathway" id="UPA00068">
    <property type="reaction ID" value="UER00106"/>
</dbReference>
<dbReference type="Gramene" id="Pp3c2_3880V3.2">
    <property type="protein sequence ID" value="Pp3c2_3880V3.2"/>
    <property type="gene ID" value="Pp3c2_3880"/>
</dbReference>
<dbReference type="SUPFAM" id="SSF55729">
    <property type="entry name" value="Acyl-CoA N-acyltransferases (Nat)"/>
    <property type="match status" value="1"/>
</dbReference>
<dbReference type="HAMAP" id="MF_01105">
    <property type="entry name" value="N_acetyl_glu_synth"/>
    <property type="match status" value="1"/>
</dbReference>
<dbReference type="InterPro" id="IPR010167">
    <property type="entry name" value="NH2A_AcTrfase"/>
</dbReference>
<keyword evidence="4" id="KW-0055">Arginine biosynthesis</keyword>
<dbReference type="NCBIfam" id="TIGR01890">
    <property type="entry name" value="N-Ac-Glu-synth"/>
    <property type="match status" value="2"/>
</dbReference>
<gene>
    <name evidence="10" type="primary">LOC112279201</name>
</gene>
<evidence type="ECO:0000313" key="11">
    <source>
        <dbReference type="Proteomes" id="UP000006727"/>
    </source>
</evidence>
<sequence length="712" mass="78110">MATLATGVSSKQTLVQSQLSVFGSRSSQNSKSDVRRWSHRPALSSCFSGPRCVGLWRQHIEQCAPLRSESSKLNKDCIRCNAEIGFTQYGQPHTSVQNALASRSNLCVEFFYPSCSSKTAKQSTRVYCWSSQGRQAHEKNNVYSGNDGYPAVVNVPYVNWFREAWPYIQGHRGSTFVIVIPGEVVENRNALESILQDISLLHGLGIKLAIVPGSHIQIDKLLKERGLAPEYVGAYRITDDQALQASMEAAGKIRCNIEAKLSRGPSIPILRRHGSSDRRHEVGVSISSGNFVTAKPRGVVNGIDFLSTGEVKKINVARIKERLDSNCIVILSNLGYSASGEVLNCNTYEVATACAIALQADKLLCLLDGPVCDENGRLIRFMTLEEADKLIRKRARKSYTAADYVKAVAGPGYVKSLGLETKGNGALLEDADTSNFELTNEANGTNLTGDDQIDSYVSDGIYKLDSSYMAQTQGYSTTRQGFAIGGHERMVGTHAYLSELTAAVFVCRGGVGRVHLLNSNIQGALLLELYTRDGVGTMIASDMYEGTRPANTNDVVSIEQLLRPLEENGVLVHRSREQLLQELDSFTVVERDGSVIACAALLPYSKEKSGEIAAFAVAPECRGHGRGDTLLDYLERKAVKLGLEKLFLLTTRTADWFVQRGFAKCELDALPQERQARVNFSRGSKYYLKHLQLDLLEASLSKIPTADPSNQQ</sequence>
<dbReference type="AlphaFoldDB" id="A0A7I4D4F9"/>
<dbReference type="PANTHER" id="PTHR30602:SF12">
    <property type="entry name" value="AMINO-ACID ACETYLTRANSFERASE NAGS1, CHLOROPLASTIC-RELATED"/>
    <property type="match status" value="1"/>
</dbReference>
<organism evidence="10 11">
    <name type="scientific">Physcomitrium patens</name>
    <name type="common">Spreading-leaved earth moss</name>
    <name type="synonym">Physcomitrella patens</name>
    <dbReference type="NCBI Taxonomy" id="3218"/>
    <lineage>
        <taxon>Eukaryota</taxon>
        <taxon>Viridiplantae</taxon>
        <taxon>Streptophyta</taxon>
        <taxon>Embryophyta</taxon>
        <taxon>Bryophyta</taxon>
        <taxon>Bryophytina</taxon>
        <taxon>Bryopsida</taxon>
        <taxon>Funariidae</taxon>
        <taxon>Funariales</taxon>
        <taxon>Funariaceae</taxon>
        <taxon>Physcomitrium</taxon>
    </lineage>
</organism>
<evidence type="ECO:0000313" key="10">
    <source>
        <dbReference type="EnsemblPlants" id="Pp3c2_3880V3.3"/>
    </source>
</evidence>
<evidence type="ECO:0000256" key="3">
    <source>
        <dbReference type="ARBA" id="ARBA00012697"/>
    </source>
</evidence>
<dbReference type="Proteomes" id="UP000006727">
    <property type="component" value="Chromosome 2"/>
</dbReference>
<dbReference type="RefSeq" id="XP_073388330.1">
    <property type="nucleotide sequence ID" value="XM_073532229.1"/>
</dbReference>
<reference evidence="10 11" key="2">
    <citation type="journal article" date="2018" name="Plant J.">
        <title>The Physcomitrella patens chromosome-scale assembly reveals moss genome structure and evolution.</title>
        <authorList>
            <person name="Lang D."/>
            <person name="Ullrich K.K."/>
            <person name="Murat F."/>
            <person name="Fuchs J."/>
            <person name="Jenkins J."/>
            <person name="Haas F.B."/>
            <person name="Piednoel M."/>
            <person name="Gundlach H."/>
            <person name="Van Bel M."/>
            <person name="Meyberg R."/>
            <person name="Vives C."/>
            <person name="Morata J."/>
            <person name="Symeonidi A."/>
            <person name="Hiss M."/>
            <person name="Muchero W."/>
            <person name="Kamisugi Y."/>
            <person name="Saleh O."/>
            <person name="Blanc G."/>
            <person name="Decker E.L."/>
            <person name="van Gessel N."/>
            <person name="Grimwood J."/>
            <person name="Hayes R.D."/>
            <person name="Graham S.W."/>
            <person name="Gunter L.E."/>
            <person name="McDaniel S.F."/>
            <person name="Hoernstein S.N.W."/>
            <person name="Larsson A."/>
            <person name="Li F.W."/>
            <person name="Perroud P.F."/>
            <person name="Phillips J."/>
            <person name="Ranjan P."/>
            <person name="Rokshar D.S."/>
            <person name="Rothfels C.J."/>
            <person name="Schneider L."/>
            <person name="Shu S."/>
            <person name="Stevenson D.W."/>
            <person name="Thummler F."/>
            <person name="Tillich M."/>
            <person name="Villarreal Aguilar J.C."/>
            <person name="Widiez T."/>
            <person name="Wong G.K."/>
            <person name="Wymore A."/>
            <person name="Zhang Y."/>
            <person name="Zimmer A.D."/>
            <person name="Quatrano R.S."/>
            <person name="Mayer K.F.X."/>
            <person name="Goodstein D."/>
            <person name="Casacuberta J.M."/>
            <person name="Vandepoele K."/>
            <person name="Reski R."/>
            <person name="Cuming A.C."/>
            <person name="Tuskan G.A."/>
            <person name="Maumus F."/>
            <person name="Salse J."/>
            <person name="Schmutz J."/>
            <person name="Rensing S.A."/>
        </authorList>
    </citation>
    <scope>NUCLEOTIDE SEQUENCE [LARGE SCALE GENOMIC DNA]</scope>
    <source>
        <strain evidence="10 11">cv. Gransden 2004</strain>
    </source>
</reference>
<keyword evidence="11" id="KW-1185">Reference proteome</keyword>
<dbReference type="InterPro" id="IPR000182">
    <property type="entry name" value="GNAT_dom"/>
</dbReference>
<comment type="similarity">
    <text evidence="2">Belongs to the acetyltransferase family. ArgA subfamily.</text>
</comment>
<feature type="domain" description="N-acetyltransferase" evidence="9">
    <location>
        <begin position="545"/>
        <end position="692"/>
    </location>
</feature>
<protein>
    <recommendedName>
        <fullName evidence="3">amino-acid N-acetyltransferase</fullName>
        <ecNumber evidence="3">2.3.1.1</ecNumber>
    </recommendedName>
</protein>
<reference evidence="10" key="3">
    <citation type="submission" date="2020-12" db="UniProtKB">
        <authorList>
            <consortium name="EnsemblPlants"/>
        </authorList>
    </citation>
    <scope>IDENTIFICATION</scope>
</reference>
<dbReference type="Gene3D" id="3.40.1160.10">
    <property type="entry name" value="Acetylglutamate kinase-like"/>
    <property type="match status" value="1"/>
</dbReference>
<dbReference type="Gramene" id="Pp3c2_3880V3.3">
    <property type="protein sequence ID" value="Pp3c2_3880V3.3"/>
    <property type="gene ID" value="Pp3c2_3880"/>
</dbReference>
<evidence type="ECO:0000259" key="9">
    <source>
        <dbReference type="PROSITE" id="PS51186"/>
    </source>
</evidence>
<dbReference type="InterPro" id="IPR001048">
    <property type="entry name" value="Asp/Glu/Uridylate_kinase"/>
</dbReference>
<dbReference type="EC" id="2.3.1.1" evidence="3"/>
<dbReference type="EMBL" id="ABEU02000002">
    <property type="status" value="NOT_ANNOTATED_CDS"/>
    <property type="molecule type" value="Genomic_DNA"/>
</dbReference>
<comment type="pathway">
    <text evidence="1">Amino-acid biosynthesis; L-arginine biosynthesis; N(2)-acetyl-L-ornithine from L-glutamate: step 1/4.</text>
</comment>
<keyword evidence="6" id="KW-0808">Transferase</keyword>
<dbReference type="Pfam" id="PF00583">
    <property type="entry name" value="Acetyltransf_1"/>
    <property type="match status" value="1"/>
</dbReference>
<dbReference type="InterPro" id="IPR036393">
    <property type="entry name" value="AceGlu_kinase-like_sf"/>
</dbReference>
<dbReference type="PANTHER" id="PTHR30602">
    <property type="entry name" value="AMINO-ACID ACETYLTRANSFERASE"/>
    <property type="match status" value="1"/>
</dbReference>
<dbReference type="EnsemblPlants" id="Pp3c2_3880V3.2">
    <property type="protein sequence ID" value="Pp3c2_3880V3.2"/>
    <property type="gene ID" value="Pp3c2_3880"/>
</dbReference>
<dbReference type="GO" id="GO:0005737">
    <property type="term" value="C:cytoplasm"/>
    <property type="evidence" value="ECO:0007669"/>
    <property type="project" value="InterPro"/>
</dbReference>
<name>A0A7I4D4F9_PHYPA</name>
<dbReference type="GO" id="GO:0006526">
    <property type="term" value="P:L-arginine biosynthetic process"/>
    <property type="evidence" value="ECO:0000318"/>
    <property type="project" value="GO_Central"/>
</dbReference>
<accession>A0A7I4D4F9</accession>
<dbReference type="FunCoup" id="A0A7I4D4F9">
    <property type="interactions" value="321"/>
</dbReference>
<evidence type="ECO:0000256" key="7">
    <source>
        <dbReference type="ARBA" id="ARBA00023315"/>
    </source>
</evidence>
<keyword evidence="7" id="KW-0012">Acyltransferase</keyword>
<evidence type="ECO:0000256" key="4">
    <source>
        <dbReference type="ARBA" id="ARBA00022571"/>
    </source>
</evidence>
<evidence type="ECO:0000256" key="1">
    <source>
        <dbReference type="ARBA" id="ARBA00004925"/>
    </source>
</evidence>
<dbReference type="InterPro" id="IPR016181">
    <property type="entry name" value="Acyl_CoA_acyltransferase"/>
</dbReference>